<gene>
    <name evidence="2" type="ORF">ACFO3J_12585</name>
</gene>
<comment type="caution">
    <text evidence="2">The sequence shown here is derived from an EMBL/GenBank/DDBJ whole genome shotgun (WGS) entry which is preliminary data.</text>
</comment>
<dbReference type="Pfam" id="PF00550">
    <property type="entry name" value="PP-binding"/>
    <property type="match status" value="1"/>
</dbReference>
<keyword evidence="3" id="KW-1185">Reference proteome</keyword>
<proteinExistence type="predicted"/>
<feature type="domain" description="Carrier" evidence="1">
    <location>
        <begin position="1"/>
        <end position="80"/>
    </location>
</feature>
<dbReference type="EMBL" id="JBHSBB010000009">
    <property type="protein sequence ID" value="MFC4032317.1"/>
    <property type="molecule type" value="Genomic_DNA"/>
</dbReference>
<evidence type="ECO:0000313" key="3">
    <source>
        <dbReference type="Proteomes" id="UP001595765"/>
    </source>
</evidence>
<organism evidence="2 3">
    <name type="scientific">Streptomyces polygonati</name>
    <dbReference type="NCBI Taxonomy" id="1617087"/>
    <lineage>
        <taxon>Bacteria</taxon>
        <taxon>Bacillati</taxon>
        <taxon>Actinomycetota</taxon>
        <taxon>Actinomycetes</taxon>
        <taxon>Kitasatosporales</taxon>
        <taxon>Streptomycetaceae</taxon>
        <taxon>Streptomyces</taxon>
    </lineage>
</organism>
<dbReference type="SUPFAM" id="SSF47336">
    <property type="entry name" value="ACP-like"/>
    <property type="match status" value="1"/>
</dbReference>
<name>A0ABV8HJT3_9ACTN</name>
<accession>A0ABV8HJT3</accession>
<dbReference type="PROSITE" id="PS50075">
    <property type="entry name" value="CARRIER"/>
    <property type="match status" value="1"/>
</dbReference>
<sequence length="92" mass="10250">MNVVPTIKTMLASELMVEIPLEQMRMDDSLRDAFGLDSLGFVELRVLCEQAFDVVISDDDFSPENFSTLGEVVGLVERLIKEQENTNAQPTG</sequence>
<evidence type="ECO:0000259" key="1">
    <source>
        <dbReference type="PROSITE" id="PS50075"/>
    </source>
</evidence>
<reference evidence="3" key="1">
    <citation type="journal article" date="2019" name="Int. J. Syst. Evol. Microbiol.">
        <title>The Global Catalogue of Microorganisms (GCM) 10K type strain sequencing project: providing services to taxonomists for standard genome sequencing and annotation.</title>
        <authorList>
            <consortium name="The Broad Institute Genomics Platform"/>
            <consortium name="The Broad Institute Genome Sequencing Center for Infectious Disease"/>
            <person name="Wu L."/>
            <person name="Ma J."/>
        </authorList>
    </citation>
    <scope>NUCLEOTIDE SEQUENCE [LARGE SCALE GENOMIC DNA]</scope>
    <source>
        <strain evidence="3">CGMCC 4.7237</strain>
    </source>
</reference>
<dbReference type="Proteomes" id="UP001595765">
    <property type="component" value="Unassembled WGS sequence"/>
</dbReference>
<dbReference type="InterPro" id="IPR036736">
    <property type="entry name" value="ACP-like_sf"/>
</dbReference>
<dbReference type="RefSeq" id="WP_386429141.1">
    <property type="nucleotide sequence ID" value="NZ_JBHSBB010000009.1"/>
</dbReference>
<protein>
    <submittedName>
        <fullName evidence="2">Acyl carrier protein</fullName>
    </submittedName>
</protein>
<evidence type="ECO:0000313" key="2">
    <source>
        <dbReference type="EMBL" id="MFC4032317.1"/>
    </source>
</evidence>
<dbReference type="Gene3D" id="1.10.1200.10">
    <property type="entry name" value="ACP-like"/>
    <property type="match status" value="1"/>
</dbReference>
<dbReference type="InterPro" id="IPR009081">
    <property type="entry name" value="PP-bd_ACP"/>
</dbReference>